<accession>A0A917FAR3</accession>
<gene>
    <name evidence="4" type="ORF">GCM10011332_13740</name>
</gene>
<dbReference type="PANTHER" id="PTHR23088">
    <property type="entry name" value="NITRILASE-RELATED"/>
    <property type="match status" value="1"/>
</dbReference>
<dbReference type="Pfam" id="PF00795">
    <property type="entry name" value="CN_hydrolase"/>
    <property type="match status" value="1"/>
</dbReference>
<organism evidence="4 5">
    <name type="scientific">Terasakiella brassicae</name>
    <dbReference type="NCBI Taxonomy" id="1634917"/>
    <lineage>
        <taxon>Bacteria</taxon>
        <taxon>Pseudomonadati</taxon>
        <taxon>Pseudomonadota</taxon>
        <taxon>Alphaproteobacteria</taxon>
        <taxon>Rhodospirillales</taxon>
        <taxon>Terasakiellaceae</taxon>
        <taxon>Terasakiella</taxon>
    </lineage>
</organism>
<reference evidence="4" key="2">
    <citation type="submission" date="2020-09" db="EMBL/GenBank/DDBJ databases">
        <authorList>
            <person name="Sun Q."/>
            <person name="Zhou Y."/>
        </authorList>
    </citation>
    <scope>NUCLEOTIDE SEQUENCE</scope>
    <source>
        <strain evidence="4">CGMCC 1.15254</strain>
    </source>
</reference>
<dbReference type="PROSITE" id="PS01227">
    <property type="entry name" value="UPF0012"/>
    <property type="match status" value="1"/>
</dbReference>
<dbReference type="InterPro" id="IPR036526">
    <property type="entry name" value="C-N_Hydrolase_sf"/>
</dbReference>
<dbReference type="SUPFAM" id="SSF56317">
    <property type="entry name" value="Carbon-nitrogen hydrolase"/>
    <property type="match status" value="1"/>
</dbReference>
<evidence type="ECO:0000313" key="5">
    <source>
        <dbReference type="Proteomes" id="UP000632498"/>
    </source>
</evidence>
<dbReference type="AlphaFoldDB" id="A0A917FAR3"/>
<proteinExistence type="inferred from homology"/>
<dbReference type="PROSITE" id="PS50263">
    <property type="entry name" value="CN_HYDROLASE"/>
    <property type="match status" value="1"/>
</dbReference>
<evidence type="ECO:0000256" key="1">
    <source>
        <dbReference type="ARBA" id="ARBA00010613"/>
    </source>
</evidence>
<comment type="caution">
    <text evidence="4">The sequence shown here is derived from an EMBL/GenBank/DDBJ whole genome shotgun (WGS) entry which is preliminary data.</text>
</comment>
<dbReference type="InterPro" id="IPR001110">
    <property type="entry name" value="UPF0012_CS"/>
</dbReference>
<dbReference type="Proteomes" id="UP000632498">
    <property type="component" value="Unassembled WGS sequence"/>
</dbReference>
<evidence type="ECO:0000259" key="3">
    <source>
        <dbReference type="PROSITE" id="PS50263"/>
    </source>
</evidence>
<evidence type="ECO:0000256" key="2">
    <source>
        <dbReference type="ARBA" id="ARBA00022801"/>
    </source>
</evidence>
<reference evidence="4" key="1">
    <citation type="journal article" date="2014" name="Int. J. Syst. Evol. Microbiol.">
        <title>Complete genome sequence of Corynebacterium casei LMG S-19264T (=DSM 44701T), isolated from a smear-ripened cheese.</title>
        <authorList>
            <consortium name="US DOE Joint Genome Institute (JGI-PGF)"/>
            <person name="Walter F."/>
            <person name="Albersmeier A."/>
            <person name="Kalinowski J."/>
            <person name="Ruckert C."/>
        </authorList>
    </citation>
    <scope>NUCLEOTIDE SEQUENCE</scope>
    <source>
        <strain evidence="4">CGMCC 1.15254</strain>
    </source>
</reference>
<evidence type="ECO:0000313" key="4">
    <source>
        <dbReference type="EMBL" id="GGF61165.1"/>
    </source>
</evidence>
<feature type="domain" description="CN hydrolase" evidence="3">
    <location>
        <begin position="7"/>
        <end position="254"/>
    </location>
</feature>
<protein>
    <submittedName>
        <fullName evidence="4">Amidohydrolase</fullName>
    </submittedName>
</protein>
<sequence>MKKMTLFKAACVQVNASNDMDTNIAKAGDMVREAAAQGAHLICLPENVAMMEFGGENVIAKSYPQAEHPGLSAFRDLAVETKSWILIGSLAVRLENGKVANRCFLLNDQGEIVGQYDKIHLFDVDLAGGESYRESNTFDGGDRAVLAQTPWGPLGMSICYDVRFPHLYRDYAQAGANIITVPAAFTKQTGEAHWKVLLRARAIETGCYVIAPGQCGEHKGGRQTYGHSLIINPWGEVLAEGADEPCVLIADIDVDAVAATRGKIPSLKHDRAYQLDRS</sequence>
<dbReference type="InterPro" id="IPR045254">
    <property type="entry name" value="Nit1/2_C-N_Hydrolase"/>
</dbReference>
<keyword evidence="5" id="KW-1185">Reference proteome</keyword>
<comment type="similarity">
    <text evidence="1">Belongs to the carbon-nitrogen hydrolase superfamily. NIT1/NIT2 family.</text>
</comment>
<dbReference type="GO" id="GO:0016811">
    <property type="term" value="F:hydrolase activity, acting on carbon-nitrogen (but not peptide) bonds, in linear amides"/>
    <property type="evidence" value="ECO:0007669"/>
    <property type="project" value="InterPro"/>
</dbReference>
<name>A0A917FAR3_9PROT</name>
<dbReference type="CDD" id="cd07572">
    <property type="entry name" value="nit"/>
    <property type="match status" value="1"/>
</dbReference>
<dbReference type="Gene3D" id="3.60.110.10">
    <property type="entry name" value="Carbon-nitrogen hydrolase"/>
    <property type="match status" value="1"/>
</dbReference>
<keyword evidence="2" id="KW-0378">Hydrolase</keyword>
<dbReference type="InterPro" id="IPR003010">
    <property type="entry name" value="C-N_Hydrolase"/>
</dbReference>
<dbReference type="EMBL" id="BMHV01000008">
    <property type="protein sequence ID" value="GGF61165.1"/>
    <property type="molecule type" value="Genomic_DNA"/>
</dbReference>
<dbReference type="PANTHER" id="PTHR23088:SF27">
    <property type="entry name" value="DEAMINATED GLUTATHIONE AMIDASE"/>
    <property type="match status" value="1"/>
</dbReference>